<comment type="similarity">
    <text evidence="2">Belongs to the acyl-CoA dehydrogenase family.</text>
</comment>
<protein>
    <submittedName>
        <fullName evidence="8">Acyl-CoA/acyl-ACP dehydrogenase</fullName>
    </submittedName>
</protein>
<dbReference type="RefSeq" id="WP_165231145.1">
    <property type="nucleotide sequence ID" value="NZ_CP049257.1"/>
</dbReference>
<dbReference type="Gene3D" id="1.10.540.10">
    <property type="entry name" value="Acyl-CoA dehydrogenase/oxidase, N-terminal domain"/>
    <property type="match status" value="1"/>
</dbReference>
<evidence type="ECO:0000256" key="2">
    <source>
        <dbReference type="ARBA" id="ARBA00009347"/>
    </source>
</evidence>
<name>A0A6G6WCF7_9ACTN</name>
<dbReference type="Proteomes" id="UP000502996">
    <property type="component" value="Chromosome"/>
</dbReference>
<evidence type="ECO:0000259" key="7">
    <source>
        <dbReference type="Pfam" id="PF02771"/>
    </source>
</evidence>
<dbReference type="GO" id="GO:0003995">
    <property type="term" value="F:acyl-CoA dehydrogenase activity"/>
    <property type="evidence" value="ECO:0007669"/>
    <property type="project" value="TreeGrafter"/>
</dbReference>
<dbReference type="Pfam" id="PF00441">
    <property type="entry name" value="Acyl-CoA_dh_1"/>
    <property type="match status" value="1"/>
</dbReference>
<dbReference type="CDD" id="cd00567">
    <property type="entry name" value="ACAD"/>
    <property type="match status" value="1"/>
</dbReference>
<dbReference type="Pfam" id="PF02771">
    <property type="entry name" value="Acyl-CoA_dh_N"/>
    <property type="match status" value="1"/>
</dbReference>
<dbReference type="PANTHER" id="PTHR43884">
    <property type="entry name" value="ACYL-COA DEHYDROGENASE"/>
    <property type="match status" value="1"/>
</dbReference>
<dbReference type="InterPro" id="IPR036250">
    <property type="entry name" value="AcylCo_DH-like_C"/>
</dbReference>
<dbReference type="SUPFAM" id="SSF47203">
    <property type="entry name" value="Acyl-CoA dehydrogenase C-terminal domain-like"/>
    <property type="match status" value="1"/>
</dbReference>
<comment type="cofactor">
    <cofactor evidence="1">
        <name>FAD</name>
        <dbReference type="ChEBI" id="CHEBI:57692"/>
    </cofactor>
</comment>
<feature type="domain" description="Acyl-CoA dehydrogenase/oxidase N-terminal" evidence="7">
    <location>
        <begin position="27"/>
        <end position="107"/>
    </location>
</feature>
<dbReference type="InterPro" id="IPR037069">
    <property type="entry name" value="AcylCoA_DH/ox_N_sf"/>
</dbReference>
<dbReference type="EMBL" id="CP049257">
    <property type="protein sequence ID" value="QIG42837.1"/>
    <property type="molecule type" value="Genomic_DNA"/>
</dbReference>
<gene>
    <name evidence="8" type="ORF">G5V58_08695</name>
</gene>
<evidence type="ECO:0000256" key="1">
    <source>
        <dbReference type="ARBA" id="ARBA00001974"/>
    </source>
</evidence>
<dbReference type="InterPro" id="IPR046373">
    <property type="entry name" value="Acyl-CoA_Oxase/DH_mid-dom_sf"/>
</dbReference>
<sequence>MREVTRAHLATLAPATTDERVLDPAAPLDRAAWRSLATGLGLPGVRVPEDLGGAGLDRTAELVVHEELGRALYDGPLLGTLQVAAALLELTDDPVNRQRLRAIAGGELVAVPAMPVEETFPLLYPDAERTGDRIVLTGSLPCVVDAQVADALLVLAEHEGFHAYFWVRTDDPGVRVLPLPTLDLTRRMASVVLTRAVGELVAEQDRARAAVAAVRQGTALALAAECVGVADRCLEMTVEHLKVRRQFGREIGSFQALKHRCADLLVELETARSALAIAVRAVETNDLRGRRPESLAGLAVARTRCGRAAFHIARETVHLHGGTGYTWEHPAHLYLRRATSDQALLDSTGQQARLLATSVLATLHAEATA</sequence>
<organism evidence="8 9">
    <name type="scientific">Nocardioides anomalus</name>
    <dbReference type="NCBI Taxonomy" id="2712223"/>
    <lineage>
        <taxon>Bacteria</taxon>
        <taxon>Bacillati</taxon>
        <taxon>Actinomycetota</taxon>
        <taxon>Actinomycetes</taxon>
        <taxon>Propionibacteriales</taxon>
        <taxon>Nocardioidaceae</taxon>
        <taxon>Nocardioides</taxon>
    </lineage>
</organism>
<dbReference type="InterPro" id="IPR009100">
    <property type="entry name" value="AcylCoA_DH/oxidase_NM_dom_sf"/>
</dbReference>
<dbReference type="InterPro" id="IPR013786">
    <property type="entry name" value="AcylCoA_DH/ox_N"/>
</dbReference>
<evidence type="ECO:0000313" key="8">
    <source>
        <dbReference type="EMBL" id="QIG42837.1"/>
    </source>
</evidence>
<accession>A0A6G6WCF7</accession>
<dbReference type="InterPro" id="IPR009075">
    <property type="entry name" value="AcylCo_DH/oxidase_C"/>
</dbReference>
<dbReference type="PANTHER" id="PTHR43884:SF20">
    <property type="entry name" value="ACYL-COA DEHYDROGENASE FADE28"/>
    <property type="match status" value="1"/>
</dbReference>
<keyword evidence="9" id="KW-1185">Reference proteome</keyword>
<dbReference type="SUPFAM" id="SSF56645">
    <property type="entry name" value="Acyl-CoA dehydrogenase NM domain-like"/>
    <property type="match status" value="1"/>
</dbReference>
<evidence type="ECO:0000256" key="5">
    <source>
        <dbReference type="ARBA" id="ARBA00023002"/>
    </source>
</evidence>
<keyword evidence="5" id="KW-0560">Oxidoreductase</keyword>
<evidence type="ECO:0000313" key="9">
    <source>
        <dbReference type="Proteomes" id="UP000502996"/>
    </source>
</evidence>
<feature type="domain" description="Acyl-CoA dehydrogenase/oxidase C-terminal" evidence="6">
    <location>
        <begin position="219"/>
        <end position="343"/>
    </location>
</feature>
<keyword evidence="3" id="KW-0285">Flavoprotein</keyword>
<reference evidence="8 9" key="1">
    <citation type="submission" date="2020-02" db="EMBL/GenBank/DDBJ databases">
        <title>Full genome sequence of Nocardioides sp. R-3366.</title>
        <authorList>
            <person name="Im W.-T."/>
        </authorList>
    </citation>
    <scope>NUCLEOTIDE SEQUENCE [LARGE SCALE GENOMIC DNA]</scope>
    <source>
        <strain evidence="8 9">R-3366</strain>
    </source>
</reference>
<dbReference type="Gene3D" id="1.20.140.10">
    <property type="entry name" value="Butyryl-CoA Dehydrogenase, subunit A, domain 3"/>
    <property type="match status" value="1"/>
</dbReference>
<evidence type="ECO:0000256" key="3">
    <source>
        <dbReference type="ARBA" id="ARBA00022630"/>
    </source>
</evidence>
<dbReference type="Gene3D" id="2.40.110.10">
    <property type="entry name" value="Butyryl-CoA Dehydrogenase, subunit A, domain 2"/>
    <property type="match status" value="1"/>
</dbReference>
<dbReference type="KEGG" id="nano:G5V58_08695"/>
<keyword evidence="4" id="KW-0274">FAD</keyword>
<evidence type="ECO:0000256" key="4">
    <source>
        <dbReference type="ARBA" id="ARBA00022827"/>
    </source>
</evidence>
<proteinExistence type="inferred from homology"/>
<evidence type="ECO:0000259" key="6">
    <source>
        <dbReference type="Pfam" id="PF00441"/>
    </source>
</evidence>
<dbReference type="GO" id="GO:0050660">
    <property type="term" value="F:flavin adenine dinucleotide binding"/>
    <property type="evidence" value="ECO:0007669"/>
    <property type="project" value="InterPro"/>
</dbReference>
<dbReference type="AlphaFoldDB" id="A0A6G6WCF7"/>